<dbReference type="PIRSF" id="PIRSF036692">
    <property type="entry name" value="SDH_B"/>
    <property type="match status" value="1"/>
</dbReference>
<evidence type="ECO:0000256" key="6">
    <source>
        <dbReference type="ARBA" id="ARBA00022723"/>
    </source>
</evidence>
<keyword evidence="9 11" id="KW-0456">Lyase</keyword>
<keyword evidence="5 11" id="KW-0004">4Fe-4S</keyword>
<evidence type="ECO:0000256" key="12">
    <source>
        <dbReference type="RuleBase" id="RU366059"/>
    </source>
</evidence>
<keyword evidence="6 11" id="KW-0479">Metal-binding</keyword>
<dbReference type="PANTHER" id="PTHR30182">
    <property type="entry name" value="L-SERINE DEHYDRATASE"/>
    <property type="match status" value="1"/>
</dbReference>
<proteinExistence type="inferred from homology"/>
<keyword evidence="8 11" id="KW-0411">Iron-sulfur</keyword>
<dbReference type="InterPro" id="IPR004643">
    <property type="entry name" value="Fe-S_L-Ser_bsu"/>
</dbReference>
<dbReference type="FunFam" id="3.30.70.260:FF:000008">
    <property type="entry name" value="D-3-phosphoglycerate dehydrogenase, chloroplastic"/>
    <property type="match status" value="1"/>
</dbReference>
<dbReference type="InterPro" id="IPR045865">
    <property type="entry name" value="ACT-like_dom_sf"/>
</dbReference>
<feature type="domain" description="ACT" evidence="13">
    <location>
        <begin position="149"/>
        <end position="221"/>
    </location>
</feature>
<dbReference type="Pfam" id="PF01842">
    <property type="entry name" value="ACT"/>
    <property type="match status" value="1"/>
</dbReference>
<sequence length="225" mass="24967">MKEISMFDVIGPNMIGPSSSHTAGACRIAQIARRIANEKIVDVRFDLYGSFAKTYKGHGTDRALVAGMLGMNPDDERIKDSFSYAKEAGLAFTFKEKHDPAFAPNTVIIHMVDQFGVTYKMRGESVGGGEVMINSINGVEVNLSGEYDTIVVKQQDAPGVIARLSSILANYGINIAFMKLYREDKGKIAYTIVEVDEHFDNALFEELRKDKAILSVSYIPRLEWD</sequence>
<dbReference type="AlphaFoldDB" id="A0A4R7ZJS1"/>
<dbReference type="EMBL" id="SODD01000020">
    <property type="protein sequence ID" value="TDW16731.1"/>
    <property type="molecule type" value="Genomic_DNA"/>
</dbReference>
<dbReference type="GO" id="GO:0046872">
    <property type="term" value="F:metal ion binding"/>
    <property type="evidence" value="ECO:0007669"/>
    <property type="project" value="UniProtKB-UniRule"/>
</dbReference>
<comment type="caution">
    <text evidence="14">The sequence shown here is derived from an EMBL/GenBank/DDBJ whole genome shotgun (WGS) entry which is preliminary data.</text>
</comment>
<dbReference type="Gene3D" id="3.30.1330.90">
    <property type="entry name" value="D-3-phosphoglycerate dehydrogenase, domain 3"/>
    <property type="match status" value="1"/>
</dbReference>
<comment type="pathway">
    <text evidence="2 11">Carbohydrate biosynthesis; gluconeogenesis.</text>
</comment>
<protein>
    <recommendedName>
        <fullName evidence="11">L-serine deaminase</fullName>
    </recommendedName>
</protein>
<evidence type="ECO:0000256" key="4">
    <source>
        <dbReference type="ARBA" id="ARBA00022432"/>
    </source>
</evidence>
<dbReference type="InterPro" id="IPR029009">
    <property type="entry name" value="ASB_dom_sf"/>
</dbReference>
<dbReference type="OrthoDB" id="9813137at2"/>
<comment type="similarity">
    <text evidence="3 11 12">Belongs to the iron-sulfur dependent L-serine dehydratase family.</text>
</comment>
<organism evidence="14 15">
    <name type="scientific">Breznakia blatticola</name>
    <dbReference type="NCBI Taxonomy" id="1754012"/>
    <lineage>
        <taxon>Bacteria</taxon>
        <taxon>Bacillati</taxon>
        <taxon>Bacillota</taxon>
        <taxon>Erysipelotrichia</taxon>
        <taxon>Erysipelotrichales</taxon>
        <taxon>Erysipelotrichaceae</taxon>
        <taxon>Breznakia</taxon>
    </lineage>
</organism>
<keyword evidence="15" id="KW-1185">Reference proteome</keyword>
<evidence type="ECO:0000313" key="14">
    <source>
        <dbReference type="EMBL" id="TDW16731.1"/>
    </source>
</evidence>
<dbReference type="InterPro" id="IPR005131">
    <property type="entry name" value="Ser_deHydtase_bsu"/>
</dbReference>
<accession>A0A4R7ZJS1</accession>
<dbReference type="PROSITE" id="PS51671">
    <property type="entry name" value="ACT"/>
    <property type="match status" value="1"/>
</dbReference>
<evidence type="ECO:0000313" key="15">
    <source>
        <dbReference type="Proteomes" id="UP000294743"/>
    </source>
</evidence>
<dbReference type="UniPathway" id="UPA00138"/>
<evidence type="ECO:0000259" key="13">
    <source>
        <dbReference type="PROSITE" id="PS51671"/>
    </source>
</evidence>
<evidence type="ECO:0000256" key="9">
    <source>
        <dbReference type="ARBA" id="ARBA00023239"/>
    </source>
</evidence>
<evidence type="ECO:0000256" key="5">
    <source>
        <dbReference type="ARBA" id="ARBA00022485"/>
    </source>
</evidence>
<dbReference type="CDD" id="cd04903">
    <property type="entry name" value="ACT_LSD"/>
    <property type="match status" value="1"/>
</dbReference>
<dbReference type="GO" id="GO:0051539">
    <property type="term" value="F:4 iron, 4 sulfur cluster binding"/>
    <property type="evidence" value="ECO:0007669"/>
    <property type="project" value="UniProtKB-UniRule"/>
</dbReference>
<dbReference type="SUPFAM" id="SSF55021">
    <property type="entry name" value="ACT-like"/>
    <property type="match status" value="1"/>
</dbReference>
<name>A0A4R7ZJS1_9FIRM</name>
<reference evidence="14 15" key="1">
    <citation type="submission" date="2019-03" db="EMBL/GenBank/DDBJ databases">
        <title>Genomic Encyclopedia of Type Strains, Phase IV (KMG-IV): sequencing the most valuable type-strain genomes for metagenomic binning, comparative biology and taxonomic classification.</title>
        <authorList>
            <person name="Goeker M."/>
        </authorList>
    </citation>
    <scope>NUCLEOTIDE SEQUENCE [LARGE SCALE GENOMIC DNA]</scope>
    <source>
        <strain evidence="14 15">DSM 28867</strain>
    </source>
</reference>
<evidence type="ECO:0000256" key="11">
    <source>
        <dbReference type="PIRNR" id="PIRNR036692"/>
    </source>
</evidence>
<dbReference type="Proteomes" id="UP000294743">
    <property type="component" value="Unassembled WGS sequence"/>
</dbReference>
<dbReference type="PROSITE" id="PS51257">
    <property type="entry name" value="PROKAR_LIPOPROTEIN"/>
    <property type="match status" value="1"/>
</dbReference>
<dbReference type="InterPro" id="IPR002912">
    <property type="entry name" value="ACT_dom"/>
</dbReference>
<evidence type="ECO:0000256" key="10">
    <source>
        <dbReference type="ARBA" id="ARBA00049406"/>
    </source>
</evidence>
<dbReference type="Gene3D" id="3.30.70.260">
    <property type="match status" value="1"/>
</dbReference>
<keyword evidence="7 11" id="KW-0408">Iron</keyword>
<dbReference type="InterPro" id="IPR051318">
    <property type="entry name" value="Fe-S_L-Ser"/>
</dbReference>
<keyword evidence="4 11" id="KW-0312">Gluconeogenesis</keyword>
<dbReference type="GO" id="GO:0003941">
    <property type="term" value="F:L-serine ammonia-lyase activity"/>
    <property type="evidence" value="ECO:0007669"/>
    <property type="project" value="UniProtKB-UniRule"/>
</dbReference>
<dbReference type="SUPFAM" id="SSF143548">
    <property type="entry name" value="Serine metabolism enzymes domain"/>
    <property type="match status" value="1"/>
</dbReference>
<comment type="cofactor">
    <cofactor evidence="1 12">
        <name>[4Fe-4S] cluster</name>
        <dbReference type="ChEBI" id="CHEBI:49883"/>
    </cofactor>
</comment>
<evidence type="ECO:0000256" key="8">
    <source>
        <dbReference type="ARBA" id="ARBA00023014"/>
    </source>
</evidence>
<dbReference type="NCBIfam" id="TIGR00719">
    <property type="entry name" value="sda_beta"/>
    <property type="match status" value="1"/>
</dbReference>
<comment type="catalytic activity">
    <reaction evidence="10 11 12">
        <text>L-serine = pyruvate + NH4(+)</text>
        <dbReference type="Rhea" id="RHEA:19169"/>
        <dbReference type="ChEBI" id="CHEBI:15361"/>
        <dbReference type="ChEBI" id="CHEBI:28938"/>
        <dbReference type="ChEBI" id="CHEBI:33384"/>
        <dbReference type="EC" id="4.3.1.17"/>
    </reaction>
</comment>
<gene>
    <name evidence="14" type="ORF">EDD63_12011</name>
</gene>
<evidence type="ECO:0000256" key="7">
    <source>
        <dbReference type="ARBA" id="ARBA00023004"/>
    </source>
</evidence>
<dbReference type="RefSeq" id="WP_134169678.1">
    <property type="nucleotide sequence ID" value="NZ_SODD01000020.1"/>
</dbReference>
<dbReference type="PANTHER" id="PTHR30182:SF12">
    <property type="entry name" value="L-SERINE DEHYDRATASE, BETA CHAIN-RELATED"/>
    <property type="match status" value="1"/>
</dbReference>
<evidence type="ECO:0000256" key="3">
    <source>
        <dbReference type="ARBA" id="ARBA00008636"/>
    </source>
</evidence>
<evidence type="ECO:0000256" key="2">
    <source>
        <dbReference type="ARBA" id="ARBA00004742"/>
    </source>
</evidence>
<dbReference type="Pfam" id="PF03315">
    <property type="entry name" value="SDH_beta"/>
    <property type="match status" value="1"/>
</dbReference>
<evidence type="ECO:0000256" key="1">
    <source>
        <dbReference type="ARBA" id="ARBA00001966"/>
    </source>
</evidence>
<dbReference type="GO" id="GO:0006094">
    <property type="term" value="P:gluconeogenesis"/>
    <property type="evidence" value="ECO:0007669"/>
    <property type="project" value="UniProtKB-UniRule"/>
</dbReference>